<dbReference type="OrthoDB" id="6240672at2"/>
<dbReference type="Proteomes" id="UP000295531">
    <property type="component" value="Unassembled WGS sequence"/>
</dbReference>
<dbReference type="RefSeq" id="WP_133538448.1">
    <property type="nucleotide sequence ID" value="NZ_SNXI01000001.1"/>
</dbReference>
<sequence>MRVGSLQELKQLSFWSRVLGWLSIIGWAVFIAALIVYHYARPEHDTILTEIFGISVRQHWHITLGDLFVLLLMLGLLISLVTFTINIVLFSQHRQHLWINTMILICTFLGGLAIYFFAF</sequence>
<evidence type="ECO:0000313" key="3">
    <source>
        <dbReference type="EMBL" id="TDP40740.1"/>
    </source>
</evidence>
<organism evidence="3 4">
    <name type="scientific">Idiomarina aquatica</name>
    <dbReference type="NCBI Taxonomy" id="1327752"/>
    <lineage>
        <taxon>Bacteria</taxon>
        <taxon>Pseudomonadati</taxon>
        <taxon>Pseudomonadota</taxon>
        <taxon>Gammaproteobacteria</taxon>
        <taxon>Alteromonadales</taxon>
        <taxon>Idiomarinaceae</taxon>
        <taxon>Idiomarina</taxon>
    </lineage>
</organism>
<dbReference type="PROSITE" id="PS51506">
    <property type="entry name" value="CBL_PTB"/>
    <property type="match status" value="1"/>
</dbReference>
<reference evidence="3 4" key="1">
    <citation type="submission" date="2019-03" db="EMBL/GenBank/DDBJ databases">
        <title>Freshwater and sediment microbial communities from various areas in North America, analyzing microbe dynamics in response to fracking.</title>
        <authorList>
            <person name="Lamendella R."/>
        </authorList>
    </citation>
    <scope>NUCLEOTIDE SEQUENCE [LARGE SCALE GENOMIC DNA]</scope>
    <source>
        <strain evidence="3 4">18_TX</strain>
    </source>
</reference>
<keyword evidence="1" id="KW-1133">Transmembrane helix</keyword>
<gene>
    <name evidence="3" type="ORF">DEU29_101290</name>
</gene>
<proteinExistence type="predicted"/>
<evidence type="ECO:0000259" key="2">
    <source>
        <dbReference type="PROSITE" id="PS51506"/>
    </source>
</evidence>
<feature type="domain" description="Cbl-PTB" evidence="2">
    <location>
        <begin position="1"/>
        <end position="119"/>
    </location>
</feature>
<dbReference type="GO" id="GO:0001784">
    <property type="term" value="F:phosphotyrosine residue binding"/>
    <property type="evidence" value="ECO:0007669"/>
    <property type="project" value="InterPro"/>
</dbReference>
<evidence type="ECO:0000313" key="4">
    <source>
        <dbReference type="Proteomes" id="UP000295531"/>
    </source>
</evidence>
<dbReference type="EMBL" id="SNXI01000001">
    <property type="protein sequence ID" value="TDP40740.1"/>
    <property type="molecule type" value="Genomic_DNA"/>
</dbReference>
<dbReference type="AlphaFoldDB" id="A0A4R6PTZ6"/>
<feature type="transmembrane region" description="Helical" evidence="1">
    <location>
        <begin position="97"/>
        <end position="118"/>
    </location>
</feature>
<evidence type="ECO:0000256" key="1">
    <source>
        <dbReference type="SAM" id="Phobius"/>
    </source>
</evidence>
<name>A0A4R6PTZ6_9GAMM</name>
<protein>
    <recommendedName>
        <fullName evidence="2">Cbl-PTB domain-containing protein</fullName>
    </recommendedName>
</protein>
<keyword evidence="1" id="KW-0812">Transmembrane</keyword>
<keyword evidence="1" id="KW-0472">Membrane</keyword>
<keyword evidence="4" id="KW-1185">Reference proteome</keyword>
<accession>A0A4R6PTZ6</accession>
<comment type="caution">
    <text evidence="3">The sequence shown here is derived from an EMBL/GenBank/DDBJ whole genome shotgun (WGS) entry which is preliminary data.</text>
</comment>
<feature type="transmembrane region" description="Helical" evidence="1">
    <location>
        <begin position="21"/>
        <end position="40"/>
    </location>
</feature>
<dbReference type="InterPro" id="IPR024159">
    <property type="entry name" value="Cbl_PTB"/>
</dbReference>
<feature type="transmembrane region" description="Helical" evidence="1">
    <location>
        <begin position="67"/>
        <end position="90"/>
    </location>
</feature>